<accession>A0A833ND73</accession>
<dbReference type="AlphaFoldDB" id="A0A833ND73"/>
<organism evidence="2 3">
    <name type="scientific">Marinobacter nauticus</name>
    <name type="common">Marinobacter hydrocarbonoclasticus</name>
    <name type="synonym">Marinobacter aquaeolei</name>
    <dbReference type="NCBI Taxonomy" id="2743"/>
    <lineage>
        <taxon>Bacteria</taxon>
        <taxon>Pseudomonadati</taxon>
        <taxon>Pseudomonadota</taxon>
        <taxon>Gammaproteobacteria</taxon>
        <taxon>Pseudomonadales</taxon>
        <taxon>Marinobacteraceae</taxon>
        <taxon>Marinobacter</taxon>
    </lineage>
</organism>
<evidence type="ECO:0000313" key="3">
    <source>
        <dbReference type="Proteomes" id="UP000469950"/>
    </source>
</evidence>
<dbReference type="RefSeq" id="WP_153740947.1">
    <property type="nucleotide sequence ID" value="NZ_WBMP01000009.1"/>
</dbReference>
<comment type="caution">
    <text evidence="2">The sequence shown here is derived from an EMBL/GenBank/DDBJ whole genome shotgun (WGS) entry which is preliminary data.</text>
</comment>
<dbReference type="Proteomes" id="UP000469950">
    <property type="component" value="Unassembled WGS sequence"/>
</dbReference>
<proteinExistence type="predicted"/>
<protein>
    <submittedName>
        <fullName evidence="2">Uncharacterized protein</fullName>
    </submittedName>
</protein>
<name>A0A833ND73_MARNT</name>
<evidence type="ECO:0000313" key="2">
    <source>
        <dbReference type="EMBL" id="KAE8545394.1"/>
    </source>
</evidence>
<sequence>MSCDKCSALLERLNRARDKKEEYAISNKRLRAKIAHQKKQLDELARLMIGQREEIKRLERQRQVEDIAR</sequence>
<reference evidence="2 3" key="1">
    <citation type="submission" date="2019-10" db="EMBL/GenBank/DDBJ databases">
        <title>Draft genome sequence of Marinobacter hydrocarbonoclasticus NCT7M from the microbiome of the marine copepod.</title>
        <authorList>
            <person name="Nuttall R."/>
            <person name="Sharma G."/>
            <person name="Moisander P."/>
        </authorList>
    </citation>
    <scope>NUCLEOTIDE SEQUENCE [LARGE SCALE GENOMIC DNA]</scope>
    <source>
        <strain evidence="2 3">NCT7M</strain>
    </source>
</reference>
<evidence type="ECO:0000256" key="1">
    <source>
        <dbReference type="SAM" id="Coils"/>
    </source>
</evidence>
<keyword evidence="1" id="KW-0175">Coiled coil</keyword>
<gene>
    <name evidence="2" type="ORF">F6453_2366</name>
</gene>
<dbReference type="EMBL" id="WBMP01000009">
    <property type="protein sequence ID" value="KAE8545394.1"/>
    <property type="molecule type" value="Genomic_DNA"/>
</dbReference>
<feature type="coiled-coil region" evidence="1">
    <location>
        <begin position="13"/>
        <end position="61"/>
    </location>
</feature>